<dbReference type="SUPFAM" id="SSF46785">
    <property type="entry name" value="Winged helix' DNA-binding domain"/>
    <property type="match status" value="1"/>
</dbReference>
<keyword evidence="9" id="KW-0862">Zinc</keyword>
<dbReference type="PROSITE" id="PS51192">
    <property type="entry name" value="HELICASE_ATP_BIND_1"/>
    <property type="match status" value="1"/>
</dbReference>
<dbReference type="Pfam" id="PF16124">
    <property type="entry name" value="RecQ_Zn_bind"/>
    <property type="match status" value="1"/>
</dbReference>
<evidence type="ECO:0000256" key="5">
    <source>
        <dbReference type="ARBA" id="ARBA00022741"/>
    </source>
</evidence>
<dbReference type="GO" id="GO:0043138">
    <property type="term" value="F:3'-5' DNA helicase activity"/>
    <property type="evidence" value="ECO:0007669"/>
    <property type="project" value="UniProtKB-EC"/>
</dbReference>
<name>A0A934HQP0_9CLOT</name>
<dbReference type="GO" id="GO:0043590">
    <property type="term" value="C:bacterial nucleoid"/>
    <property type="evidence" value="ECO:0007669"/>
    <property type="project" value="TreeGrafter"/>
</dbReference>
<dbReference type="NCBIfam" id="TIGR00614">
    <property type="entry name" value="recQ_fam"/>
    <property type="match status" value="1"/>
</dbReference>
<evidence type="ECO:0000259" key="19">
    <source>
        <dbReference type="PROSITE" id="PS51194"/>
    </source>
</evidence>
<dbReference type="InterPro" id="IPR001650">
    <property type="entry name" value="Helicase_C-like"/>
</dbReference>
<dbReference type="CDD" id="cd17920">
    <property type="entry name" value="DEXHc_RecQ"/>
    <property type="match status" value="1"/>
</dbReference>
<dbReference type="SMART" id="SM00341">
    <property type="entry name" value="HRDC"/>
    <property type="match status" value="1"/>
</dbReference>
<dbReference type="PANTHER" id="PTHR13710:SF105">
    <property type="entry name" value="ATP-DEPENDENT DNA HELICASE Q1"/>
    <property type="match status" value="1"/>
</dbReference>
<dbReference type="SMART" id="SM00956">
    <property type="entry name" value="RQC"/>
    <property type="match status" value="1"/>
</dbReference>
<dbReference type="Gene3D" id="1.10.150.80">
    <property type="entry name" value="HRDC domain"/>
    <property type="match status" value="1"/>
</dbReference>
<accession>A0A934HQP0</accession>
<comment type="caution">
    <text evidence="20">The sequence shown here is derived from an EMBL/GenBank/DDBJ whole genome shotgun (WGS) entry which is preliminary data.</text>
</comment>
<feature type="domain" description="Helicase C-terminal" evidence="19">
    <location>
        <begin position="215"/>
        <end position="363"/>
    </location>
</feature>
<keyword evidence="6" id="KW-0227">DNA damage</keyword>
<dbReference type="InterPro" id="IPR014001">
    <property type="entry name" value="Helicase_ATP-bd"/>
</dbReference>
<dbReference type="PANTHER" id="PTHR13710">
    <property type="entry name" value="DNA HELICASE RECQ FAMILY MEMBER"/>
    <property type="match status" value="1"/>
</dbReference>
<comment type="cofactor">
    <cofactor evidence="2">
        <name>Zn(2+)</name>
        <dbReference type="ChEBI" id="CHEBI:29105"/>
    </cofactor>
</comment>
<evidence type="ECO:0000256" key="6">
    <source>
        <dbReference type="ARBA" id="ARBA00022763"/>
    </source>
</evidence>
<evidence type="ECO:0000256" key="8">
    <source>
        <dbReference type="ARBA" id="ARBA00022806"/>
    </source>
</evidence>
<keyword evidence="8 20" id="KW-0347">Helicase</keyword>
<dbReference type="GO" id="GO:0016787">
    <property type="term" value="F:hydrolase activity"/>
    <property type="evidence" value="ECO:0007669"/>
    <property type="project" value="UniProtKB-KW"/>
</dbReference>
<dbReference type="GO" id="GO:0003677">
    <property type="term" value="F:DNA binding"/>
    <property type="evidence" value="ECO:0007669"/>
    <property type="project" value="UniProtKB-KW"/>
</dbReference>
<dbReference type="GO" id="GO:0005737">
    <property type="term" value="C:cytoplasm"/>
    <property type="evidence" value="ECO:0007669"/>
    <property type="project" value="TreeGrafter"/>
</dbReference>
<dbReference type="GO" id="GO:0030894">
    <property type="term" value="C:replisome"/>
    <property type="evidence" value="ECO:0007669"/>
    <property type="project" value="TreeGrafter"/>
</dbReference>
<keyword evidence="7 20" id="KW-0378">Hydrolase</keyword>
<dbReference type="PROSITE" id="PS50967">
    <property type="entry name" value="HRDC"/>
    <property type="match status" value="1"/>
</dbReference>
<evidence type="ECO:0000256" key="3">
    <source>
        <dbReference type="ARBA" id="ARBA00005446"/>
    </source>
</evidence>
<keyword evidence="10" id="KW-0067">ATP-binding</keyword>
<proteinExistence type="inferred from homology"/>
<dbReference type="PROSITE" id="PS51194">
    <property type="entry name" value="HELICASE_CTER"/>
    <property type="match status" value="1"/>
</dbReference>
<sequence>MLDEARKLLKKYYGYSSFRKGQEKVIESILKGEDTFAIMPTGAGKSICYQIPALLLPGITIVISPLISLMKDQVDSLNSAGVKATYINSTLDNNEMEQRILLALSGYAKLLYISPERLESENFCQLLRTINISMIAIDECHCVSQWGHDFRPSYRTIQPLIKSLTDRPVISAFTATATKEVKDDVVKLLGLKNSKVYTTGFDRKNLFFSVVRGENKKDYLIKYIEDNKDQVGIIYAATRKEVDSIYELLKGKGYAVSKYHAGLDDSERSKAQEDFIYDNVNIIVATNAFGMGIDKSNVRYVIHYSIPKNMEAYYQEAGRAGRDGEASQCILLFGAQDIMLQKFLIEQSTSLEERRLMEYRRLQHMVDYCHTTKCLRKYILEYFEEENVQDYCDNCSNCKDETELSDITIDAQKIFSCVARMKQRFGTVLVSQVLKGSKDQKVSEFGFNKLSTFGIMKGYTLKEIKDLINVLIADDYLGLTESQFPVVRLKEKAVGVLKGEQKVYHKTQKRKKIAVEDNSLFVVLKTLRKSISERENVPPYIVFSDSTLREMSEYCPLDEEAMLNIKGVGETKLKKYGEEFLQSIKSYVDNKQ</sequence>
<evidence type="ECO:0000256" key="10">
    <source>
        <dbReference type="ARBA" id="ARBA00022840"/>
    </source>
</evidence>
<dbReference type="InterPro" id="IPR011545">
    <property type="entry name" value="DEAD/DEAH_box_helicase_dom"/>
</dbReference>
<evidence type="ECO:0000256" key="14">
    <source>
        <dbReference type="ARBA" id="ARBA00023235"/>
    </source>
</evidence>
<dbReference type="Pfam" id="PF09382">
    <property type="entry name" value="RQC"/>
    <property type="match status" value="1"/>
</dbReference>
<dbReference type="InterPro" id="IPR004589">
    <property type="entry name" value="DNA_helicase_ATP-dep_RecQ"/>
</dbReference>
<dbReference type="Proteomes" id="UP000622687">
    <property type="component" value="Unassembled WGS sequence"/>
</dbReference>
<dbReference type="Gene3D" id="1.10.10.10">
    <property type="entry name" value="Winged helix-like DNA-binding domain superfamily/Winged helix DNA-binding domain"/>
    <property type="match status" value="1"/>
</dbReference>
<dbReference type="InterPro" id="IPR044876">
    <property type="entry name" value="HRDC_dom_sf"/>
</dbReference>
<feature type="domain" description="HRDC" evidence="17">
    <location>
        <begin position="514"/>
        <end position="592"/>
    </location>
</feature>
<dbReference type="EMBL" id="JAEEGB010000003">
    <property type="protein sequence ID" value="MBI6871503.1"/>
    <property type="molecule type" value="Genomic_DNA"/>
</dbReference>
<dbReference type="NCBIfam" id="TIGR01389">
    <property type="entry name" value="recQ"/>
    <property type="match status" value="1"/>
</dbReference>
<dbReference type="GO" id="GO:0009432">
    <property type="term" value="P:SOS response"/>
    <property type="evidence" value="ECO:0007669"/>
    <property type="project" value="UniProtKB-UniRule"/>
</dbReference>
<organism evidence="20 21">
    <name type="scientific">Clostridium aciditolerans</name>
    <dbReference type="NCBI Taxonomy" id="339861"/>
    <lineage>
        <taxon>Bacteria</taxon>
        <taxon>Bacillati</taxon>
        <taxon>Bacillota</taxon>
        <taxon>Clostridia</taxon>
        <taxon>Eubacteriales</taxon>
        <taxon>Clostridiaceae</taxon>
        <taxon>Clostridium</taxon>
    </lineage>
</organism>
<dbReference type="CDD" id="cd18794">
    <property type="entry name" value="SF2_C_RecQ"/>
    <property type="match status" value="1"/>
</dbReference>
<dbReference type="Pfam" id="PF00271">
    <property type="entry name" value="Helicase_C"/>
    <property type="match status" value="1"/>
</dbReference>
<dbReference type="FunFam" id="1.10.150.80:FF:000002">
    <property type="entry name" value="ATP-dependent DNA helicase RecQ"/>
    <property type="match status" value="1"/>
</dbReference>
<evidence type="ECO:0000259" key="18">
    <source>
        <dbReference type="PROSITE" id="PS51192"/>
    </source>
</evidence>
<dbReference type="GO" id="GO:0006260">
    <property type="term" value="P:DNA replication"/>
    <property type="evidence" value="ECO:0007669"/>
    <property type="project" value="InterPro"/>
</dbReference>
<evidence type="ECO:0000256" key="7">
    <source>
        <dbReference type="ARBA" id="ARBA00022801"/>
    </source>
</evidence>
<keyword evidence="13" id="KW-0234">DNA repair</keyword>
<dbReference type="GO" id="GO:0006281">
    <property type="term" value="P:DNA repair"/>
    <property type="evidence" value="ECO:0007669"/>
    <property type="project" value="UniProtKB-KW"/>
</dbReference>
<evidence type="ECO:0000313" key="21">
    <source>
        <dbReference type="Proteomes" id="UP000622687"/>
    </source>
</evidence>
<evidence type="ECO:0000256" key="2">
    <source>
        <dbReference type="ARBA" id="ARBA00001947"/>
    </source>
</evidence>
<dbReference type="GO" id="GO:0006310">
    <property type="term" value="P:DNA recombination"/>
    <property type="evidence" value="ECO:0007669"/>
    <property type="project" value="UniProtKB-UniRule"/>
</dbReference>
<protein>
    <recommendedName>
        <fullName evidence="16">DNA helicase RecQ</fullName>
        <ecNumber evidence="16">5.6.2.4</ecNumber>
    </recommendedName>
</protein>
<dbReference type="GO" id="GO:0046872">
    <property type="term" value="F:metal ion binding"/>
    <property type="evidence" value="ECO:0007669"/>
    <property type="project" value="UniProtKB-KW"/>
</dbReference>
<gene>
    <name evidence="20" type="primary">recQ</name>
    <name evidence="20" type="ORF">I6U51_02135</name>
</gene>
<comment type="cofactor">
    <cofactor evidence="1">
        <name>Mg(2+)</name>
        <dbReference type="ChEBI" id="CHEBI:18420"/>
    </cofactor>
</comment>
<evidence type="ECO:0000256" key="11">
    <source>
        <dbReference type="ARBA" id="ARBA00023125"/>
    </source>
</evidence>
<keyword evidence="5" id="KW-0547">Nucleotide-binding</keyword>
<evidence type="ECO:0000256" key="16">
    <source>
        <dbReference type="NCBIfam" id="TIGR01389"/>
    </source>
</evidence>
<keyword evidence="11" id="KW-0238">DNA-binding</keyword>
<evidence type="ECO:0000256" key="15">
    <source>
        <dbReference type="ARBA" id="ARBA00034617"/>
    </source>
</evidence>
<evidence type="ECO:0000256" key="1">
    <source>
        <dbReference type="ARBA" id="ARBA00001946"/>
    </source>
</evidence>
<dbReference type="SMART" id="SM00490">
    <property type="entry name" value="HELICc"/>
    <property type="match status" value="1"/>
</dbReference>
<comment type="catalytic activity">
    <reaction evidence="15">
        <text>Couples ATP hydrolysis with the unwinding of duplex DNA by translocating in the 3'-5' direction.</text>
        <dbReference type="EC" id="5.6.2.4"/>
    </reaction>
</comment>
<keyword evidence="4" id="KW-0479">Metal-binding</keyword>
<evidence type="ECO:0000256" key="9">
    <source>
        <dbReference type="ARBA" id="ARBA00022833"/>
    </source>
</evidence>
<dbReference type="InterPro" id="IPR006293">
    <property type="entry name" value="DNA_helicase_ATP-dep_RecQ_bac"/>
</dbReference>
<dbReference type="InterPro" id="IPR018982">
    <property type="entry name" value="RQC_domain"/>
</dbReference>
<dbReference type="InterPro" id="IPR002121">
    <property type="entry name" value="HRDC_dom"/>
</dbReference>
<dbReference type="SUPFAM" id="SSF47819">
    <property type="entry name" value="HRDC-like"/>
    <property type="match status" value="1"/>
</dbReference>
<dbReference type="RefSeq" id="WP_211140951.1">
    <property type="nucleotide sequence ID" value="NZ_JAEEGB010000003.1"/>
</dbReference>
<keyword evidence="21" id="KW-1185">Reference proteome</keyword>
<dbReference type="InterPro" id="IPR032284">
    <property type="entry name" value="RecQ_Zn-bd"/>
</dbReference>
<evidence type="ECO:0000256" key="4">
    <source>
        <dbReference type="ARBA" id="ARBA00022723"/>
    </source>
</evidence>
<dbReference type="InterPro" id="IPR010997">
    <property type="entry name" value="HRDC-like_sf"/>
</dbReference>
<dbReference type="GO" id="GO:0009378">
    <property type="term" value="F:four-way junction helicase activity"/>
    <property type="evidence" value="ECO:0007669"/>
    <property type="project" value="TreeGrafter"/>
</dbReference>
<dbReference type="Pfam" id="PF00570">
    <property type="entry name" value="HRDC"/>
    <property type="match status" value="1"/>
</dbReference>
<dbReference type="SMART" id="SM00487">
    <property type="entry name" value="DEXDc"/>
    <property type="match status" value="1"/>
</dbReference>
<evidence type="ECO:0000256" key="12">
    <source>
        <dbReference type="ARBA" id="ARBA00023172"/>
    </source>
</evidence>
<evidence type="ECO:0000256" key="13">
    <source>
        <dbReference type="ARBA" id="ARBA00023204"/>
    </source>
</evidence>
<dbReference type="InterPro" id="IPR036388">
    <property type="entry name" value="WH-like_DNA-bd_sf"/>
</dbReference>
<evidence type="ECO:0000313" key="20">
    <source>
        <dbReference type="EMBL" id="MBI6871503.1"/>
    </source>
</evidence>
<dbReference type="EC" id="5.6.2.4" evidence="16"/>
<keyword evidence="14" id="KW-0413">Isomerase</keyword>
<dbReference type="InterPro" id="IPR036390">
    <property type="entry name" value="WH_DNA-bd_sf"/>
</dbReference>
<dbReference type="SUPFAM" id="SSF52540">
    <property type="entry name" value="P-loop containing nucleoside triphosphate hydrolases"/>
    <property type="match status" value="1"/>
</dbReference>
<dbReference type="Gene3D" id="3.40.50.300">
    <property type="entry name" value="P-loop containing nucleotide triphosphate hydrolases"/>
    <property type="match status" value="2"/>
</dbReference>
<dbReference type="GO" id="GO:0005524">
    <property type="term" value="F:ATP binding"/>
    <property type="evidence" value="ECO:0007669"/>
    <property type="project" value="UniProtKB-KW"/>
</dbReference>
<dbReference type="InterPro" id="IPR027417">
    <property type="entry name" value="P-loop_NTPase"/>
</dbReference>
<evidence type="ECO:0000259" key="17">
    <source>
        <dbReference type="PROSITE" id="PS50967"/>
    </source>
</evidence>
<dbReference type="AlphaFoldDB" id="A0A934HQP0"/>
<comment type="similarity">
    <text evidence="3">Belongs to the helicase family. RecQ subfamily.</text>
</comment>
<reference evidence="20" key="1">
    <citation type="submission" date="2020-12" db="EMBL/GenBank/DDBJ databases">
        <title>Clostridium thailandense sp. nov., a novel acetogenic bacterium isolated from peat land soil in Thailand.</title>
        <authorList>
            <person name="Chaikitkaew S."/>
            <person name="Birkeland N.K."/>
        </authorList>
    </citation>
    <scope>NUCLEOTIDE SEQUENCE</scope>
    <source>
        <strain evidence="20">DSM 17425</strain>
    </source>
</reference>
<dbReference type="Pfam" id="PF00270">
    <property type="entry name" value="DEAD"/>
    <property type="match status" value="1"/>
</dbReference>
<keyword evidence="12" id="KW-0233">DNA recombination</keyword>
<dbReference type="FunFam" id="3.40.50.300:FF:000296">
    <property type="entry name" value="ATP-dependent DNA helicase RecQ"/>
    <property type="match status" value="1"/>
</dbReference>
<feature type="domain" description="Helicase ATP-binding" evidence="18">
    <location>
        <begin position="26"/>
        <end position="195"/>
    </location>
</feature>